<dbReference type="Proteomes" id="UP000515703">
    <property type="component" value="Chromosome"/>
</dbReference>
<sequence>MSLFKKKDTKTTGTAKSEAVNGRKSRQKSKKKSIIRFLIILIILMLLVGLGYKKLVLDKTKKVSSENTVTTAKVETRDIENTLTSSGTIQPLNTYDVKTLVEGEVISADFEEGDEVKKGQVLYQVTTDTLDKKIDQGKTSVSRAEKNYDKAVDNYNKAKDNYADALKDYNEAAAKYKDLNLTSSVSGVITQLMVKEGDNVQKGSQLAKIYDNSYMLLNVYFSASDATSSIVGKSAAVELSDSADTLTGTVTKVSSLEETLSGNRIVKKVTIKVKNPGGITTASKATASIGSLSSSEEGTFTALTDTVITAEKAGEIAKLSVEEGDKVIEGGSIAVLDKDSVSDQLDSYNKAVENAKDSMDNASDSIETSKESIEDAESSLDEVIDTKTDYSITAPSAGKIIRKDALEGDTINNQSSLCTIYDLSAVTFEMYVDELDVKSVAVGQEVKVTADALENTEISGIVTNISLESTTNGGVTQYPVTVRIDKVGELLPGMNVTGEIVVAKSEGVLAIPADALVRGDMVYVKDDSVKEANGNVPAGFKAVQVETGLTDGNYIEIKSGLTGDEEVYVKRISSGTNQQNMMPGMFGGMEGGQRGNWQGSTGSGRSGSFGGSGAPAGGSFGGGK</sequence>
<evidence type="ECO:0000259" key="5">
    <source>
        <dbReference type="Pfam" id="PF25973"/>
    </source>
</evidence>
<feature type="transmembrane region" description="Helical" evidence="3">
    <location>
        <begin position="33"/>
        <end position="52"/>
    </location>
</feature>
<dbReference type="RefSeq" id="WP_185255611.1">
    <property type="nucleotide sequence ID" value="NZ_AP023368.1"/>
</dbReference>
<feature type="coiled-coil region" evidence="1">
    <location>
        <begin position="338"/>
        <end position="386"/>
    </location>
</feature>
<evidence type="ECO:0000259" key="4">
    <source>
        <dbReference type="Pfam" id="PF25919"/>
    </source>
</evidence>
<evidence type="ECO:0000313" key="8">
    <source>
        <dbReference type="Proteomes" id="UP000515703"/>
    </source>
</evidence>
<evidence type="ECO:0000256" key="2">
    <source>
        <dbReference type="SAM" id="MobiDB-lite"/>
    </source>
</evidence>
<dbReference type="InterPro" id="IPR058636">
    <property type="entry name" value="Beta-barrel_YknX"/>
</dbReference>
<keyword evidence="3" id="KW-0812">Transmembrane</keyword>
<feature type="domain" description="CusB-like barrel-sandwich hybrid" evidence="4">
    <location>
        <begin position="112"/>
        <end position="209"/>
    </location>
</feature>
<reference evidence="7 8" key="1">
    <citation type="submission" date="2020-08" db="EMBL/GenBank/DDBJ databases">
        <title>Draft genome sequencing of an Anaerocolumna strain isolated from anoxic soil subjected to BSD treatment.</title>
        <authorList>
            <person name="Uek A."/>
            <person name="Tonouchi A."/>
        </authorList>
    </citation>
    <scope>NUCLEOTIDE SEQUENCE [LARGE SCALE GENOMIC DNA]</scope>
    <source>
        <strain evidence="7 8">CTTW</strain>
    </source>
</reference>
<dbReference type="Gene3D" id="2.40.50.100">
    <property type="match status" value="3"/>
</dbReference>
<dbReference type="InterPro" id="IPR058647">
    <property type="entry name" value="BSH_CzcB-like"/>
</dbReference>
<dbReference type="PANTHER" id="PTHR30469">
    <property type="entry name" value="MULTIDRUG RESISTANCE PROTEIN MDTA"/>
    <property type="match status" value="1"/>
</dbReference>
<keyword evidence="1" id="KW-0175">Coiled coil</keyword>
<dbReference type="InterPro" id="IPR058790">
    <property type="entry name" value="BSH_CusB"/>
</dbReference>
<dbReference type="Pfam" id="PF25973">
    <property type="entry name" value="BSH_CzcB"/>
    <property type="match status" value="1"/>
</dbReference>
<organism evidence="7 8">
    <name type="scientific">Anaerocolumna chitinilytica</name>
    <dbReference type="NCBI Taxonomy" id="1727145"/>
    <lineage>
        <taxon>Bacteria</taxon>
        <taxon>Bacillati</taxon>
        <taxon>Bacillota</taxon>
        <taxon>Clostridia</taxon>
        <taxon>Lachnospirales</taxon>
        <taxon>Lachnospiraceae</taxon>
        <taxon>Anaerocolumna</taxon>
    </lineage>
</organism>
<feature type="region of interest" description="Disordered" evidence="2">
    <location>
        <begin position="1"/>
        <end position="25"/>
    </location>
</feature>
<keyword evidence="3" id="KW-1133">Transmembrane helix</keyword>
<dbReference type="EMBL" id="AP023368">
    <property type="protein sequence ID" value="BCJ99885.1"/>
    <property type="molecule type" value="Genomic_DNA"/>
</dbReference>
<dbReference type="KEGG" id="acht:bsdcttw_29260"/>
<feature type="region of interest" description="Disordered" evidence="2">
    <location>
        <begin position="589"/>
        <end position="624"/>
    </location>
</feature>
<proteinExistence type="predicted"/>
<feature type="compositionally biased region" description="Gly residues" evidence="2">
    <location>
        <begin position="601"/>
        <end position="624"/>
    </location>
</feature>
<gene>
    <name evidence="7" type="ORF">bsdcttw_29260</name>
</gene>
<reference evidence="7 8" key="2">
    <citation type="submission" date="2020-08" db="EMBL/GenBank/DDBJ databases">
        <authorList>
            <person name="Ueki A."/>
            <person name="Tonouchi A."/>
        </authorList>
    </citation>
    <scope>NUCLEOTIDE SEQUENCE [LARGE SCALE GENOMIC DNA]</scope>
    <source>
        <strain evidence="7 8">CTTW</strain>
    </source>
</reference>
<feature type="domain" description="YknX-like beta-barrel" evidence="6">
    <location>
        <begin position="431"/>
        <end position="500"/>
    </location>
</feature>
<evidence type="ECO:0000256" key="3">
    <source>
        <dbReference type="SAM" id="Phobius"/>
    </source>
</evidence>
<dbReference type="Pfam" id="PF25990">
    <property type="entry name" value="Beta-barrel_YknX"/>
    <property type="match status" value="1"/>
</dbReference>
<dbReference type="PRINTS" id="PR01490">
    <property type="entry name" value="RTXTOXIND"/>
</dbReference>
<name>A0A7I8DRZ0_9FIRM</name>
<protein>
    <submittedName>
        <fullName evidence="7">RND transporter</fullName>
    </submittedName>
</protein>
<dbReference type="Pfam" id="PF25919">
    <property type="entry name" value="BSH_CusB"/>
    <property type="match status" value="1"/>
</dbReference>
<dbReference type="PANTHER" id="PTHR30469:SF33">
    <property type="entry name" value="SLR1207 PROTEIN"/>
    <property type="match status" value="1"/>
</dbReference>
<evidence type="ECO:0000259" key="6">
    <source>
        <dbReference type="Pfam" id="PF25990"/>
    </source>
</evidence>
<feature type="coiled-coil region" evidence="1">
    <location>
        <begin position="141"/>
        <end position="179"/>
    </location>
</feature>
<dbReference type="AlphaFoldDB" id="A0A7I8DRZ0"/>
<evidence type="ECO:0000313" key="7">
    <source>
        <dbReference type="EMBL" id="BCJ99885.1"/>
    </source>
</evidence>
<keyword evidence="8" id="KW-1185">Reference proteome</keyword>
<dbReference type="SUPFAM" id="SSF111369">
    <property type="entry name" value="HlyD-like secretion proteins"/>
    <property type="match status" value="2"/>
</dbReference>
<evidence type="ECO:0000256" key="1">
    <source>
        <dbReference type="SAM" id="Coils"/>
    </source>
</evidence>
<dbReference type="Gene3D" id="2.40.30.170">
    <property type="match status" value="1"/>
</dbReference>
<dbReference type="Gene3D" id="2.40.420.20">
    <property type="match status" value="1"/>
</dbReference>
<feature type="compositionally biased region" description="Basic and acidic residues" evidence="2">
    <location>
        <begin position="1"/>
        <end position="10"/>
    </location>
</feature>
<accession>A0A7I8DRZ0</accession>
<dbReference type="GO" id="GO:0015562">
    <property type="term" value="F:efflux transmembrane transporter activity"/>
    <property type="evidence" value="ECO:0007669"/>
    <property type="project" value="TreeGrafter"/>
</dbReference>
<dbReference type="GO" id="GO:1990281">
    <property type="term" value="C:efflux pump complex"/>
    <property type="evidence" value="ECO:0007669"/>
    <property type="project" value="TreeGrafter"/>
</dbReference>
<keyword evidence="3" id="KW-0472">Membrane</keyword>
<feature type="domain" description="CzcB-like barrel-sandwich hybrid" evidence="5">
    <location>
        <begin position="307"/>
        <end position="422"/>
    </location>
</feature>